<gene>
    <name evidence="2" type="ORF">QE152_g8228</name>
</gene>
<dbReference type="FunFam" id="3.40.50.720:FF:000084">
    <property type="entry name" value="Short-chain dehydrogenase reductase"/>
    <property type="match status" value="1"/>
</dbReference>
<protein>
    <submittedName>
        <fullName evidence="2">Uncharacterized protein</fullName>
    </submittedName>
</protein>
<comment type="similarity">
    <text evidence="1">Belongs to the short-chain dehydrogenases/reductases (SDR) family.</text>
</comment>
<accession>A0AAW1MAN8</accession>
<dbReference type="Pfam" id="PF13561">
    <property type="entry name" value="adh_short_C2"/>
    <property type="match status" value="1"/>
</dbReference>
<evidence type="ECO:0000313" key="3">
    <source>
        <dbReference type="Proteomes" id="UP001458880"/>
    </source>
</evidence>
<dbReference type="AlphaFoldDB" id="A0AAW1MAN8"/>
<dbReference type="Proteomes" id="UP001458880">
    <property type="component" value="Unassembled WGS sequence"/>
</dbReference>
<keyword evidence="3" id="KW-1185">Reference proteome</keyword>
<comment type="caution">
    <text evidence="2">The sequence shown here is derived from an EMBL/GenBank/DDBJ whole genome shotgun (WGS) entry which is preliminary data.</text>
</comment>
<name>A0AAW1MAN8_POPJA</name>
<dbReference type="NCBIfam" id="NF005559">
    <property type="entry name" value="PRK07231.1"/>
    <property type="match status" value="1"/>
</dbReference>
<evidence type="ECO:0000313" key="2">
    <source>
        <dbReference type="EMBL" id="KAK9743949.1"/>
    </source>
</evidence>
<dbReference type="GO" id="GO:0004090">
    <property type="term" value="F:carbonyl reductase (NADPH) activity"/>
    <property type="evidence" value="ECO:0007669"/>
    <property type="project" value="TreeGrafter"/>
</dbReference>
<proteinExistence type="inferred from homology"/>
<dbReference type="InterPro" id="IPR036291">
    <property type="entry name" value="NAD(P)-bd_dom_sf"/>
</dbReference>
<evidence type="ECO:0000256" key="1">
    <source>
        <dbReference type="ARBA" id="ARBA00006484"/>
    </source>
</evidence>
<dbReference type="SUPFAM" id="SSF51735">
    <property type="entry name" value="NAD(P)-binding Rossmann-fold domains"/>
    <property type="match status" value="1"/>
</dbReference>
<reference evidence="2 3" key="1">
    <citation type="journal article" date="2024" name="BMC Genomics">
        <title>De novo assembly and annotation of Popillia japonica's genome with initial clues to its potential as an invasive pest.</title>
        <authorList>
            <person name="Cucini C."/>
            <person name="Boschi S."/>
            <person name="Funari R."/>
            <person name="Cardaioli E."/>
            <person name="Iannotti N."/>
            <person name="Marturano G."/>
            <person name="Paoli F."/>
            <person name="Bruttini M."/>
            <person name="Carapelli A."/>
            <person name="Frati F."/>
            <person name="Nardi F."/>
        </authorList>
    </citation>
    <scope>NUCLEOTIDE SEQUENCE [LARGE SCALE GENOMIC DNA]</scope>
    <source>
        <strain evidence="2">DMR45628</strain>
    </source>
</reference>
<dbReference type="PANTHER" id="PTHR43943">
    <property type="entry name" value="DEHYDROGENASE/REDUCTASE (SDR FAMILY) MEMBER 4"/>
    <property type="match status" value="1"/>
</dbReference>
<dbReference type="PRINTS" id="PR00081">
    <property type="entry name" value="GDHRDH"/>
</dbReference>
<dbReference type="Gene3D" id="3.40.50.720">
    <property type="entry name" value="NAD(P)-binding Rossmann-like Domain"/>
    <property type="match status" value="1"/>
</dbReference>
<dbReference type="PANTHER" id="PTHR43943:SF2">
    <property type="entry name" value="DEHYDROGENASE_REDUCTASE 4"/>
    <property type="match status" value="1"/>
</dbReference>
<sequence length="452" mass="50002">MATVMPNRLADKIAVVTGSTAGIGFAIAKRFAEEGAKVVICGRKQHNVTKALKAMKGAGYVIGTACHVGQENQRIRMLEMATHGLGGIDILVLNVGINPTILGVMETTERAWDKIFDINVNSSYRLAKESIPFMKKRGKGRIIFNTAAAAFQPQEPSGAFSVSKMALVTLTKAAALQLGKDNITVNAVAPGIVLTKFTEKVIHTPMAQFFLNCIPMKRFGTPDEVASVVAFLASDDADYITGEVICVTIGKYYPIVKFIAAVDNDIIKIKLTEDCLFEPGSNKKYNIQFTNLENHNNNKEIFSLFIPKVSFLAERKLELVDDLDLLNSCKLKILSYNREPIKLFKGTTLGYIKVNRLIDEVFRNRDGKLNEFDNMFRCDEIENRISHASVQLLAAETTPTFNIADELSPRQKEYLSNILNNNKDLMEWDSTKLGLTNLAGHEINTGSAQPIM</sequence>
<dbReference type="EMBL" id="JASPKY010000064">
    <property type="protein sequence ID" value="KAK9743949.1"/>
    <property type="molecule type" value="Genomic_DNA"/>
</dbReference>
<dbReference type="InterPro" id="IPR002347">
    <property type="entry name" value="SDR_fam"/>
</dbReference>
<organism evidence="2 3">
    <name type="scientific">Popillia japonica</name>
    <name type="common">Japanese beetle</name>
    <dbReference type="NCBI Taxonomy" id="7064"/>
    <lineage>
        <taxon>Eukaryota</taxon>
        <taxon>Metazoa</taxon>
        <taxon>Ecdysozoa</taxon>
        <taxon>Arthropoda</taxon>
        <taxon>Hexapoda</taxon>
        <taxon>Insecta</taxon>
        <taxon>Pterygota</taxon>
        <taxon>Neoptera</taxon>
        <taxon>Endopterygota</taxon>
        <taxon>Coleoptera</taxon>
        <taxon>Polyphaga</taxon>
        <taxon>Scarabaeiformia</taxon>
        <taxon>Scarabaeidae</taxon>
        <taxon>Rutelinae</taxon>
        <taxon>Popillia</taxon>
    </lineage>
</organism>